<dbReference type="SUPFAM" id="SSF56349">
    <property type="entry name" value="DNA breaking-rejoining enzymes"/>
    <property type="match status" value="1"/>
</dbReference>
<keyword evidence="2" id="KW-0233">DNA recombination</keyword>
<name>A0A1B2EBY2_9HYPH</name>
<dbReference type="GO" id="GO:0006310">
    <property type="term" value="P:DNA recombination"/>
    <property type="evidence" value="ECO:0007669"/>
    <property type="project" value="UniProtKB-KW"/>
</dbReference>
<dbReference type="GO" id="GO:0003677">
    <property type="term" value="F:DNA binding"/>
    <property type="evidence" value="ECO:0007669"/>
    <property type="project" value="InterPro"/>
</dbReference>
<evidence type="ECO:0000256" key="1">
    <source>
        <dbReference type="ARBA" id="ARBA00022908"/>
    </source>
</evidence>
<dbReference type="InterPro" id="IPR002104">
    <property type="entry name" value="Integrase_catalytic"/>
</dbReference>
<organism evidence="4">
    <name type="scientific">Microvirga ossetica</name>
    <dbReference type="NCBI Taxonomy" id="1882682"/>
    <lineage>
        <taxon>Bacteria</taxon>
        <taxon>Pseudomonadati</taxon>
        <taxon>Pseudomonadota</taxon>
        <taxon>Alphaproteobacteria</taxon>
        <taxon>Hyphomicrobiales</taxon>
        <taxon>Methylobacteriaceae</taxon>
        <taxon>Microvirga</taxon>
    </lineage>
</organism>
<dbReference type="RefSeq" id="WP_099508480.1">
    <property type="nucleotide sequence ID" value="NZ_CP016616.1"/>
</dbReference>
<dbReference type="PANTHER" id="PTHR30349">
    <property type="entry name" value="PHAGE INTEGRASE-RELATED"/>
    <property type="match status" value="1"/>
</dbReference>
<gene>
    <name evidence="4" type="ORF">BB934_04030</name>
</gene>
<keyword evidence="1" id="KW-0229">DNA integration</keyword>
<protein>
    <recommendedName>
        <fullName evidence="3">Tyr recombinase domain-containing protein</fullName>
    </recommendedName>
</protein>
<dbReference type="InterPro" id="IPR050090">
    <property type="entry name" value="Tyrosine_recombinase_XerCD"/>
</dbReference>
<accession>A0A1B2EBY2</accession>
<feature type="domain" description="Tyr recombinase" evidence="3">
    <location>
        <begin position="223"/>
        <end position="402"/>
    </location>
</feature>
<dbReference type="KEGG" id="moc:BB934_04030"/>
<dbReference type="PANTHER" id="PTHR30349:SF64">
    <property type="entry name" value="PROPHAGE INTEGRASE INTD-RELATED"/>
    <property type="match status" value="1"/>
</dbReference>
<dbReference type="GO" id="GO:0015074">
    <property type="term" value="P:DNA integration"/>
    <property type="evidence" value="ECO:0007669"/>
    <property type="project" value="UniProtKB-KW"/>
</dbReference>
<dbReference type="AlphaFoldDB" id="A0A1B2EBY2"/>
<dbReference type="InterPro" id="IPR011010">
    <property type="entry name" value="DNA_brk_join_enz"/>
</dbReference>
<evidence type="ECO:0000313" key="4">
    <source>
        <dbReference type="EMBL" id="ANY77494.1"/>
    </source>
</evidence>
<dbReference type="Gene3D" id="1.10.443.10">
    <property type="entry name" value="Intergrase catalytic core"/>
    <property type="match status" value="1"/>
</dbReference>
<dbReference type="InterPro" id="IPR013762">
    <property type="entry name" value="Integrase-like_cat_sf"/>
</dbReference>
<sequence>MPRAKTKAQQKTLDTAKKALSSFMYCYPELSRHGKLTVFYWRGKGTKRVRIRDEIGTKGFSEVYWAIHENRPLPESALTTIIAPQPARKSIAEKPTLGWLINQYTHSTNPQWRKLKESTKKSRNNILNLIRAQSHPSIDGYTFADWPLDKFSPKWVKYLRDSRIRWEVTIEEGEEVEVMSNTESANSWLKVLRALFKWAVNHSGLDIHVNPTLGISAYPGNSDGFYCWSPEDVEKFRNTYPIGTKERLAMELLIRTLQRRGDIVRLGRQWLTKDSQGRSIFKFRQEKNGGTAKAVTAYVPFFDDLQQIVEATSSAGEMVFLVSERGTPWVKESFTNWFRDVCDHAGLPQCSAHGLRKAGIVELIRQNYPKRQIMAISGHTTEKQFDHYARSYMRQHAMEQMLDDYNARQVA</sequence>
<dbReference type="Pfam" id="PF00589">
    <property type="entry name" value="Phage_integrase"/>
    <property type="match status" value="1"/>
</dbReference>
<evidence type="ECO:0000256" key="2">
    <source>
        <dbReference type="ARBA" id="ARBA00023172"/>
    </source>
</evidence>
<dbReference type="PROSITE" id="PS51898">
    <property type="entry name" value="TYR_RECOMBINASE"/>
    <property type="match status" value="1"/>
</dbReference>
<reference evidence="4" key="1">
    <citation type="submission" date="2016-07" db="EMBL/GenBank/DDBJ databases">
        <title>Microvirga ossetica sp. nov. a new species of rhizobia isolated from root nodules of the legume species Vicia alpestris Steven originated from North Ossetia region in the Caucasus.</title>
        <authorList>
            <person name="Safronova V.I."/>
            <person name="Kuznetsova I.G."/>
            <person name="Sazanova A.L."/>
            <person name="Belimov A."/>
            <person name="Andronov E."/>
            <person name="Osledkin Y.S."/>
            <person name="Onishchuk O.P."/>
            <person name="Kurchak O.N."/>
            <person name="Shaposhnikov A.I."/>
            <person name="Willems A."/>
            <person name="Tikhonovich I.A."/>
        </authorList>
    </citation>
    <scope>NUCLEOTIDE SEQUENCE [LARGE SCALE GENOMIC DNA]</scope>
    <source>
        <strain evidence="4">V5/3M</strain>
    </source>
</reference>
<evidence type="ECO:0000259" key="3">
    <source>
        <dbReference type="PROSITE" id="PS51898"/>
    </source>
</evidence>
<dbReference type="EMBL" id="CP016616">
    <property type="protein sequence ID" value="ANY77494.1"/>
    <property type="molecule type" value="Genomic_DNA"/>
</dbReference>
<proteinExistence type="predicted"/>